<dbReference type="GO" id="GO:0071978">
    <property type="term" value="P:bacterial-type flagellum-dependent swarming motility"/>
    <property type="evidence" value="ECO:0007669"/>
    <property type="project" value="TreeGrafter"/>
</dbReference>
<dbReference type="PANTHER" id="PTHR30435:SF12">
    <property type="entry name" value="FLAGELLAR BASAL BODY ROD PROTEIN FLGB"/>
    <property type="match status" value="1"/>
</dbReference>
<dbReference type="Proteomes" id="UP000324159">
    <property type="component" value="Unassembled WGS sequence"/>
</dbReference>
<comment type="function">
    <text evidence="5 6">Structural component of flagellum, the bacterial motility apparatus. Part of the rod structure of flagellar basal body.</text>
</comment>
<accession>A0A5D3WM17</accession>
<dbReference type="Pfam" id="PF00460">
    <property type="entry name" value="Flg_bb_rod"/>
    <property type="match status" value="1"/>
</dbReference>
<evidence type="ECO:0000256" key="6">
    <source>
        <dbReference type="PIRNR" id="PIRNR002889"/>
    </source>
</evidence>
<keyword evidence="4 6" id="KW-0975">Bacterial flagellum</keyword>
<evidence type="ECO:0000256" key="4">
    <source>
        <dbReference type="ARBA" id="ARBA00023143"/>
    </source>
</evidence>
<keyword evidence="9" id="KW-0969">Cilium</keyword>
<feature type="domain" description="Flagellar basal body rod protein N-terminal" evidence="8">
    <location>
        <begin position="19"/>
        <end position="40"/>
    </location>
</feature>
<dbReference type="GO" id="GO:0030694">
    <property type="term" value="C:bacterial-type flagellum basal body, rod"/>
    <property type="evidence" value="ECO:0007669"/>
    <property type="project" value="InterPro"/>
</dbReference>
<keyword evidence="9" id="KW-0282">Flagellum</keyword>
<dbReference type="NCBIfam" id="TIGR01396">
    <property type="entry name" value="FlgB"/>
    <property type="match status" value="1"/>
</dbReference>
<sequence>MPGPLLFDKSFATLQKVLELRQKRQQVIASNIANAETPGYHPRRLEFESELQSALTTKGGIKRTRPRHLGSGGDVSSVTGRVRTEMDAVNVDQEMVTLAENQILYEAAVQMLNKKIGLLKYVAQDGR</sequence>
<comment type="subunit">
    <text evidence="6">The basal body constitutes a major portion of the flagellar organelle and consists of a number of rings mounted on a central rod.</text>
</comment>
<dbReference type="InterPro" id="IPR001444">
    <property type="entry name" value="Flag_bb_rod_N"/>
</dbReference>
<dbReference type="RefSeq" id="WP_148894400.1">
    <property type="nucleotide sequence ID" value="NZ_VNIB01000001.1"/>
</dbReference>
<reference evidence="9 10" key="1">
    <citation type="submission" date="2019-07" db="EMBL/GenBank/DDBJ databases">
        <title>Genomic Encyclopedia of Type Strains, Phase IV (KMG-IV): sequencing the most valuable type-strain genomes for metagenomic binning, comparative biology and taxonomic classification.</title>
        <authorList>
            <person name="Goeker M."/>
        </authorList>
    </citation>
    <scope>NUCLEOTIDE SEQUENCE [LARGE SCALE GENOMIC DNA]</scope>
    <source>
        <strain evidence="9 10">SS015</strain>
    </source>
</reference>
<feature type="region of interest" description="Disordered" evidence="7">
    <location>
        <begin position="56"/>
        <end position="78"/>
    </location>
</feature>
<evidence type="ECO:0000313" key="10">
    <source>
        <dbReference type="Proteomes" id="UP000324159"/>
    </source>
</evidence>
<dbReference type="OrthoDB" id="9788334at2"/>
<evidence type="ECO:0000256" key="1">
    <source>
        <dbReference type="ARBA" id="ARBA00004117"/>
    </source>
</evidence>
<evidence type="ECO:0000259" key="8">
    <source>
        <dbReference type="Pfam" id="PF00460"/>
    </source>
</evidence>
<gene>
    <name evidence="9" type="ORF">EDC39_101377</name>
</gene>
<dbReference type="PIRSF" id="PIRSF002889">
    <property type="entry name" value="Rod_FlgB"/>
    <property type="match status" value="1"/>
</dbReference>
<comment type="similarity">
    <text evidence="2 6">Belongs to the flagella basal body rod proteins family.</text>
</comment>
<comment type="subcellular location">
    <subcellularLocation>
        <location evidence="1 6">Bacterial flagellum basal body</location>
    </subcellularLocation>
</comment>
<comment type="caution">
    <text evidence="9">The sequence shown here is derived from an EMBL/GenBank/DDBJ whole genome shotgun (WGS) entry which is preliminary data.</text>
</comment>
<protein>
    <recommendedName>
        <fullName evidence="3 6">Flagellar basal body rod protein FlgB</fullName>
    </recommendedName>
</protein>
<evidence type="ECO:0000256" key="7">
    <source>
        <dbReference type="SAM" id="MobiDB-lite"/>
    </source>
</evidence>
<dbReference type="PANTHER" id="PTHR30435">
    <property type="entry name" value="FLAGELLAR PROTEIN"/>
    <property type="match status" value="1"/>
</dbReference>
<dbReference type="InterPro" id="IPR006300">
    <property type="entry name" value="FlgB"/>
</dbReference>
<evidence type="ECO:0000256" key="5">
    <source>
        <dbReference type="ARBA" id="ARBA00024934"/>
    </source>
</evidence>
<keyword evidence="9" id="KW-0966">Cell projection</keyword>
<keyword evidence="10" id="KW-1185">Reference proteome</keyword>
<evidence type="ECO:0000313" key="9">
    <source>
        <dbReference type="EMBL" id="TYP00216.1"/>
    </source>
</evidence>
<dbReference type="EMBL" id="VNIB01000001">
    <property type="protein sequence ID" value="TYP00216.1"/>
    <property type="molecule type" value="Genomic_DNA"/>
</dbReference>
<evidence type="ECO:0000256" key="2">
    <source>
        <dbReference type="ARBA" id="ARBA00009677"/>
    </source>
</evidence>
<dbReference type="AlphaFoldDB" id="A0A5D3WM17"/>
<proteinExistence type="inferred from homology"/>
<organism evidence="9 10">
    <name type="scientific">Geothermobacter ehrlichii</name>
    <dbReference type="NCBI Taxonomy" id="213224"/>
    <lineage>
        <taxon>Bacteria</taxon>
        <taxon>Pseudomonadati</taxon>
        <taxon>Thermodesulfobacteriota</taxon>
        <taxon>Desulfuromonadia</taxon>
        <taxon>Desulfuromonadales</taxon>
        <taxon>Geothermobacteraceae</taxon>
        <taxon>Geothermobacter</taxon>
    </lineage>
</organism>
<name>A0A5D3WM17_9BACT</name>
<evidence type="ECO:0000256" key="3">
    <source>
        <dbReference type="ARBA" id="ARBA00014376"/>
    </source>
</evidence>